<sequence length="405" mass="44176">MIPSVSPQQDALTGQPLRVVERDGVHYTLLGTAHISQASVAAVKQEVESGCYDAIAVELDAQRLQALCDPDTLAKLDLIQVIRKGQLALFAANLALAAYQRRLAKQLGIEPGAELKTAVTMARERDLPVHLIDREVGLTFKRASAKLGFLGKMKLGGGLIAGLFAADEVGEEEIEKLKQGDMLEASFGDFASESPELYQTIIAERDRYMATRLREEVNSTTPKVLVVVGAGHLTGLAKHLENDTEPPTELRALLEKVQQKKRVPWFTLGLMALIATGIVHGFLRGGFAMGTDLLLQWALYTSTLAALGCALAGSHPLSVLVALLVAPFKPFRVTLPTGAFAALVEVHMRKPAYQDFLTLRDDAQTLYGWYKNRVSRVMLTFAFTNLGSMLGVWIAVVSIYNRLHS</sequence>
<dbReference type="HOGENOM" id="CLU_032780_1_0_6"/>
<keyword evidence="1" id="KW-0812">Transmembrane</keyword>
<dbReference type="EMBL" id="CP006696">
    <property type="protein sequence ID" value="AIC10566.1"/>
    <property type="molecule type" value="Genomic_DNA"/>
</dbReference>
<dbReference type="NCBIfam" id="TIGR00261">
    <property type="entry name" value="traB"/>
    <property type="match status" value="1"/>
</dbReference>
<dbReference type="InterPro" id="IPR005230">
    <property type="entry name" value="TraB_bac"/>
</dbReference>
<keyword evidence="1" id="KW-1133">Transmembrane helix</keyword>
<feature type="transmembrane region" description="Helical" evidence="1">
    <location>
        <begin position="303"/>
        <end position="326"/>
    </location>
</feature>
<proteinExistence type="predicted"/>
<dbReference type="InterPro" id="IPR046345">
    <property type="entry name" value="TraB_PrgY-like"/>
</dbReference>
<dbReference type="PANTHER" id="PTHR21530:SF7">
    <property type="entry name" value="TRAB DOMAIN-CONTAINING PROTEIN"/>
    <property type="match status" value="1"/>
</dbReference>
<dbReference type="InterPro" id="IPR002816">
    <property type="entry name" value="TraB/PrgY/GumN_fam"/>
</dbReference>
<accession>A0A060HB14</accession>
<dbReference type="PANTHER" id="PTHR21530">
    <property type="entry name" value="PHEROMONE SHUTDOWN PROTEIN"/>
    <property type="match status" value="1"/>
</dbReference>
<gene>
    <name evidence="2" type="ORF">D934_11395</name>
</gene>
<dbReference type="KEGG" id="xfs:D934_11395"/>
<reference evidence="2 3" key="1">
    <citation type="submission" date="2013-08" db="EMBL/GenBank/DDBJ databases">
        <authorList>
            <person name="Stouthamer R."/>
            <person name="Nunney L."/>
        </authorList>
    </citation>
    <scope>NUCLEOTIDE SEQUENCE [LARGE SCALE GENOMIC DNA]</scope>
    <source>
        <strain evidence="3">ann-1</strain>
    </source>
</reference>
<feature type="transmembrane region" description="Helical" evidence="1">
    <location>
        <begin position="377"/>
        <end position="400"/>
    </location>
</feature>
<evidence type="ECO:0000313" key="2">
    <source>
        <dbReference type="EMBL" id="AIC10566.1"/>
    </source>
</evidence>
<evidence type="ECO:0000256" key="1">
    <source>
        <dbReference type="SAM" id="Phobius"/>
    </source>
</evidence>
<organism evidence="2 3">
    <name type="scientific">Xylella fastidiosa subsp. sandyi Ann-1</name>
    <dbReference type="NCBI Taxonomy" id="155920"/>
    <lineage>
        <taxon>Bacteria</taxon>
        <taxon>Pseudomonadati</taxon>
        <taxon>Pseudomonadota</taxon>
        <taxon>Gammaproteobacteria</taxon>
        <taxon>Lysobacterales</taxon>
        <taxon>Lysobacteraceae</taxon>
        <taxon>Xylella</taxon>
    </lineage>
</organism>
<protein>
    <submittedName>
        <fullName evidence="2">Pheromone shutdown protein</fullName>
    </submittedName>
</protein>
<dbReference type="PATRIC" id="fig|155920.8.peg.2670"/>
<dbReference type="Proteomes" id="UP000027215">
    <property type="component" value="Chromosome"/>
</dbReference>
<dbReference type="AlphaFoldDB" id="A0A060HB14"/>
<dbReference type="RefSeq" id="WP_020852201.1">
    <property type="nucleotide sequence ID" value="NZ_CP006696.1"/>
</dbReference>
<keyword evidence="1" id="KW-0472">Membrane</keyword>
<dbReference type="Pfam" id="PF01963">
    <property type="entry name" value="TraB_PrgY_gumN"/>
    <property type="match status" value="1"/>
</dbReference>
<dbReference type="CDD" id="cd14726">
    <property type="entry name" value="TraB_PrgY-like"/>
    <property type="match status" value="1"/>
</dbReference>
<evidence type="ECO:0000313" key="3">
    <source>
        <dbReference type="Proteomes" id="UP000027215"/>
    </source>
</evidence>
<feature type="transmembrane region" description="Helical" evidence="1">
    <location>
        <begin position="263"/>
        <end position="283"/>
    </location>
</feature>
<name>A0A060HB14_XYLFS</name>